<organism evidence="1 2">
    <name type="scientific">Colwellia maritima</name>
    <dbReference type="NCBI Taxonomy" id="2912588"/>
    <lineage>
        <taxon>Bacteria</taxon>
        <taxon>Pseudomonadati</taxon>
        <taxon>Pseudomonadota</taxon>
        <taxon>Gammaproteobacteria</taxon>
        <taxon>Alteromonadales</taxon>
        <taxon>Colwelliaceae</taxon>
        <taxon>Colwellia</taxon>
    </lineage>
</organism>
<proteinExistence type="predicted"/>
<evidence type="ECO:0000313" key="1">
    <source>
        <dbReference type="EMBL" id="MCI2283527.1"/>
    </source>
</evidence>
<keyword evidence="2" id="KW-1185">Reference proteome</keyword>
<name>A0ABS9X161_9GAMM</name>
<accession>A0ABS9X161</accession>
<dbReference type="EMBL" id="JAKKSL010000001">
    <property type="protein sequence ID" value="MCI2283527.1"/>
    <property type="molecule type" value="Genomic_DNA"/>
</dbReference>
<sequence>MQDVVILGHVNNERVRHVLGNAIHDPKSLDLPVLSTDAFDELYNGESNFKDSVDHFIFSVNTGEKPATSIMLYGDFEWSITQSSIDKFYIIENLSNDSYKLIERDDDTVFMCPDELAKQIKQEWFLHFSKQWLVITTDENRLGQIVNRLQDKASSEMELSSWRQYRDTKTISLWCPRT</sequence>
<comment type="caution">
    <text evidence="1">The sequence shown here is derived from an EMBL/GenBank/DDBJ whole genome shotgun (WGS) entry which is preliminary data.</text>
</comment>
<evidence type="ECO:0000313" key="2">
    <source>
        <dbReference type="Proteomes" id="UP001139646"/>
    </source>
</evidence>
<dbReference type="RefSeq" id="WP_242285069.1">
    <property type="nucleotide sequence ID" value="NZ_JAKKSL010000001.1"/>
</dbReference>
<reference evidence="1" key="1">
    <citation type="submission" date="2022-01" db="EMBL/GenBank/DDBJ databases">
        <title>Colwellia maritima, isolated from seawater.</title>
        <authorList>
            <person name="Kristyanto S."/>
            <person name="Jung J."/>
            <person name="Jeon C.O."/>
        </authorList>
    </citation>
    <scope>NUCLEOTIDE SEQUENCE</scope>
    <source>
        <strain evidence="1">MSW7</strain>
    </source>
</reference>
<gene>
    <name evidence="1" type="ORF">L3081_09155</name>
</gene>
<protein>
    <submittedName>
        <fullName evidence="1">Uncharacterized protein</fullName>
    </submittedName>
</protein>
<dbReference type="Proteomes" id="UP001139646">
    <property type="component" value="Unassembled WGS sequence"/>
</dbReference>